<reference evidence="3 4" key="1">
    <citation type="submission" date="2023-08" db="EMBL/GenBank/DDBJ databases">
        <title>Black Yeasts Isolated from many extreme environments.</title>
        <authorList>
            <person name="Coleine C."/>
            <person name="Stajich J.E."/>
            <person name="Selbmann L."/>
        </authorList>
    </citation>
    <scope>NUCLEOTIDE SEQUENCE [LARGE SCALE GENOMIC DNA]</scope>
    <source>
        <strain evidence="3 4">CCFEE 5935</strain>
    </source>
</reference>
<keyword evidence="1" id="KW-0175">Coiled coil</keyword>
<keyword evidence="4" id="KW-1185">Reference proteome</keyword>
<feature type="region of interest" description="Disordered" evidence="2">
    <location>
        <begin position="59"/>
        <end position="108"/>
    </location>
</feature>
<feature type="coiled-coil region" evidence="1">
    <location>
        <begin position="364"/>
        <end position="391"/>
    </location>
</feature>
<gene>
    <name evidence="3" type="ORF">LTR77_010072</name>
</gene>
<feature type="region of interest" description="Disordered" evidence="2">
    <location>
        <begin position="129"/>
        <end position="149"/>
    </location>
</feature>
<evidence type="ECO:0000256" key="2">
    <source>
        <dbReference type="SAM" id="MobiDB-lite"/>
    </source>
</evidence>
<feature type="region of interest" description="Disordered" evidence="2">
    <location>
        <begin position="271"/>
        <end position="310"/>
    </location>
</feature>
<feature type="coiled-coil region" evidence="1">
    <location>
        <begin position="455"/>
        <end position="489"/>
    </location>
</feature>
<dbReference type="AlphaFoldDB" id="A0AAV9NWU3"/>
<accession>A0AAV9NWU3</accession>
<name>A0AAV9NWU3_9PEZI</name>
<proteinExistence type="predicted"/>
<feature type="region of interest" description="Disordered" evidence="2">
    <location>
        <begin position="528"/>
        <end position="558"/>
    </location>
</feature>
<dbReference type="EMBL" id="JAVRRT010000020">
    <property type="protein sequence ID" value="KAK5164376.1"/>
    <property type="molecule type" value="Genomic_DNA"/>
</dbReference>
<sequence length="585" mass="65246">MDSTGLRSAHEEADVSRQQLYERRVLLLPEGQTEEMLDERLRVAAKELGVEVMGLLAVSSPPKTKPESMRTFSSELPRRSESIDSEQSRFTGFTSNTSDLSRGQLNGRRPFRTSLSFKDYDDFLSRGRRDGRHKISFSPPSPPSRSTFSLPLYSPSPSPKKSFCHLRGLSMLKLRRTDSVLSPVGCPHCPREVQSRKRAQHAMPCGHRLCTPALRQTIQAATASKSGAVPSCCGIPIPGNLIEQAMTQEEQEAMLDKLEQWDEAASIAPSIKSEIGPPGVRRRPAPGGRTISDESRVDSVATNHTPSERLLERPEFQELQNHHNELSVRFRTWIEEHRALIQSTHDRLQTELKARQEAATEALVEHHANAMAEAEDKQVSAEANMRTAHEKEKRDHATALKHMEAYCAGTYANGEPHNRTITESDHSELTKARWVRDTMDNKHASVINVLRGDQARRMKMRADRQEREVQELKKAQRQEELEAARARTAEVVGLEGFVGERWRRIGVRWELDGAVFAKGLEVRRGGVEENTVTEDADQQSSLGSEKGVEKDVQPGAEQDLSGLAKMGNMYLGETAGNAATSGQAS</sequence>
<dbReference type="RefSeq" id="XP_064654669.1">
    <property type="nucleotide sequence ID" value="XM_064807296.1"/>
</dbReference>
<feature type="compositionally biased region" description="Polar residues" evidence="2">
    <location>
        <begin position="88"/>
        <end position="104"/>
    </location>
</feature>
<organism evidence="3 4">
    <name type="scientific">Saxophila tyrrhenica</name>
    <dbReference type="NCBI Taxonomy" id="1690608"/>
    <lineage>
        <taxon>Eukaryota</taxon>
        <taxon>Fungi</taxon>
        <taxon>Dikarya</taxon>
        <taxon>Ascomycota</taxon>
        <taxon>Pezizomycotina</taxon>
        <taxon>Dothideomycetes</taxon>
        <taxon>Dothideomycetidae</taxon>
        <taxon>Mycosphaerellales</taxon>
        <taxon>Extremaceae</taxon>
        <taxon>Saxophila</taxon>
    </lineage>
</organism>
<dbReference type="GeneID" id="89931402"/>
<evidence type="ECO:0000313" key="3">
    <source>
        <dbReference type="EMBL" id="KAK5164376.1"/>
    </source>
</evidence>
<evidence type="ECO:0000256" key="1">
    <source>
        <dbReference type="SAM" id="Coils"/>
    </source>
</evidence>
<comment type="caution">
    <text evidence="3">The sequence shown here is derived from an EMBL/GenBank/DDBJ whole genome shotgun (WGS) entry which is preliminary data.</text>
</comment>
<evidence type="ECO:0000313" key="4">
    <source>
        <dbReference type="Proteomes" id="UP001337655"/>
    </source>
</evidence>
<dbReference type="Proteomes" id="UP001337655">
    <property type="component" value="Unassembled WGS sequence"/>
</dbReference>
<protein>
    <submittedName>
        <fullName evidence="3">Uncharacterized protein</fullName>
    </submittedName>
</protein>